<dbReference type="OrthoDB" id="9808953at2"/>
<accession>A0A495DSP5</accession>
<feature type="region of interest" description="Disordered" evidence="1">
    <location>
        <begin position="1301"/>
        <end position="1328"/>
    </location>
</feature>
<sequence length="1340" mass="136584">MKKFLLPMLLFISGIAFSQQTVLLEDQCNCEVLSGTDVTAPGVGTPTGADIGDIYVNTDTGTIYFWDGDTWELTSTDSQQLQNFSFDSATNLLSLAIENGNTVSVDLEDLADQNAAEVNLNNPIDVDNDGNNEATVEEAIADLAANNALDLDIDPTNELTTSGVGVPVGAPANDNPGVTYLDTATNELYVYDGTNWAMVTDNQEGTEVDLTNPIDVDNDGNNEATVEEAIADLAANNALDLDIDPTNELTTSGVGVPVGAPANDNPGVTYLDTATNELYVYDGTNWTMVTDNQNASEVTVTPAGNITSTDVQAALEELDGIITSSELTTTVIEGTGIDVSSSVTGTNTEYTVTVDPTDIVGDGSLSSPDGTITLTGTPSNSVLENVGFDVADNAITTDKIALGAVESSDIAADAVDASTINSDVAGSGLTQNVTTGALEVDEAAIADGNITSVNTIDVTGGDDSVFKDVIIDVSDNAITNAKLADNAVQTENIVNGTILTEDISSGGNDQVLVTDATGVVEWIDKSTLVPATTVSNTSSGNTLSTTVDGVTGADVNIINSNDLSLDTNNDLISTVNGEASTALDLTPAIQANQTTTTVVEGTGIDVTSSVTGTNTEYTVTVDPTDIVGDGSITSSDLDVLGGTNSTLNNVSLTIANDAVDAATINSDVAGSGLTQNVTTGALEVDEAAIADGNITSVNTIDVTGGDDSVFKDVILDVSDDAITTDKIAPGAVESSDIAADAVNAATINGDVAGSGLTQNVTTGALEVDEAEIADGNITSVNTIDVTGGDDSVFKDVILDVSDNAITNAKMADNAINTAELVDAAVTLEKLADGTADGQVMQWDDATSSWVLIDLGSVTVTENDGVIGNEVVGATNGTLTRSGDGSQAVPYTLAVSTDGITNAELADNAVGLENIASGSNSGDLIQWNGTDWEFVTPSSLIPATTVSNTSSVNTLTTTVDGVTGVGVDIINSNDLSLDTNNDLISTINGEASTALDLTPAIQANQTTTTVVEGTGIDVTSSVTGNNTEYTVTVDPTDIVGDGSITSSDLDVLGGTNSTLNNVSLTIANDAVDAATINSDVAGSGLTQNVTTGALEVDEAAIADGNITSVNTIDVTGGDDSVFKDVIIDVLDNAITNAKLADNAVQTENIVNGSILTEDVSSGGSDKVLVTDATGVVEWIDKSTLVPATTVSNTSSGNTLSTTVDGVTGADVNIINSNTLTLNGSDELVSTVNGVNSNAIDLSPYVNNDTNELQDLELTGDNLTLTNDPTATAIDLSDYRETVVGTNDISVTDDGSGNYTVDYTDGDKDSTNELTLTDTGAPTGTPATGTTYVDTDTGQLYV</sequence>
<reference evidence="3 4" key="1">
    <citation type="submission" date="2018-10" db="EMBL/GenBank/DDBJ databases">
        <title>Genomic Encyclopedia of Archaeal and Bacterial Type Strains, Phase II (KMG-II): from individual species to whole genera.</title>
        <authorList>
            <person name="Goeker M."/>
        </authorList>
    </citation>
    <scope>NUCLEOTIDE SEQUENCE [LARGE SCALE GENOMIC DNA]</scope>
    <source>
        <strain evidence="3 4">DSM 25230</strain>
    </source>
</reference>
<keyword evidence="2" id="KW-0732">Signal</keyword>
<evidence type="ECO:0000256" key="2">
    <source>
        <dbReference type="SAM" id="SignalP"/>
    </source>
</evidence>
<keyword evidence="4" id="KW-1185">Reference proteome</keyword>
<evidence type="ECO:0000313" key="4">
    <source>
        <dbReference type="Proteomes" id="UP000269412"/>
    </source>
</evidence>
<comment type="caution">
    <text evidence="3">The sequence shown here is derived from an EMBL/GenBank/DDBJ whole genome shotgun (WGS) entry which is preliminary data.</text>
</comment>
<feature type="non-terminal residue" evidence="3">
    <location>
        <position position="1340"/>
    </location>
</feature>
<feature type="compositionally biased region" description="Low complexity" evidence="1">
    <location>
        <begin position="1312"/>
        <end position="1328"/>
    </location>
</feature>
<gene>
    <name evidence="3" type="ORF">CLV91_3300</name>
</gene>
<feature type="signal peptide" evidence="2">
    <location>
        <begin position="1"/>
        <end position="18"/>
    </location>
</feature>
<evidence type="ECO:0008006" key="5">
    <source>
        <dbReference type="Google" id="ProtNLM"/>
    </source>
</evidence>
<evidence type="ECO:0000313" key="3">
    <source>
        <dbReference type="EMBL" id="RKR07064.1"/>
    </source>
</evidence>
<dbReference type="Proteomes" id="UP000269412">
    <property type="component" value="Unassembled WGS sequence"/>
</dbReference>
<evidence type="ECO:0000256" key="1">
    <source>
        <dbReference type="SAM" id="MobiDB-lite"/>
    </source>
</evidence>
<name>A0A495DSP5_9FLAO</name>
<proteinExistence type="predicted"/>
<dbReference type="EMBL" id="RBIQ01000013">
    <property type="protein sequence ID" value="RKR07064.1"/>
    <property type="molecule type" value="Genomic_DNA"/>
</dbReference>
<dbReference type="RefSeq" id="WP_147406434.1">
    <property type="nucleotide sequence ID" value="NZ_RBIQ01000013.1"/>
</dbReference>
<feature type="chain" id="PRO_5019849636" description="F5/8 type C domain-containing protein" evidence="2">
    <location>
        <begin position="19"/>
        <end position="1340"/>
    </location>
</feature>
<protein>
    <recommendedName>
        <fullName evidence="5">F5/8 type C domain-containing protein</fullName>
    </recommendedName>
</protein>
<organism evidence="3 4">
    <name type="scientific">Maribacter vaceletii</name>
    <dbReference type="NCBI Taxonomy" id="1206816"/>
    <lineage>
        <taxon>Bacteria</taxon>
        <taxon>Pseudomonadati</taxon>
        <taxon>Bacteroidota</taxon>
        <taxon>Flavobacteriia</taxon>
        <taxon>Flavobacteriales</taxon>
        <taxon>Flavobacteriaceae</taxon>
        <taxon>Maribacter</taxon>
    </lineage>
</organism>